<feature type="non-terminal residue" evidence="1">
    <location>
        <position position="104"/>
    </location>
</feature>
<accession>A0A974BP54</accession>
<dbReference type="AlphaFoldDB" id="A0A974BP54"/>
<sequence>MFLSLLPSIYATAVSVTMHLLLSTIITTVMPQLPSAAIPSAMYALPSTPIIPAGPPLITLQYYQQSNFKPLSRYCIPFHSIHLPAEAGICKLPGSKGMECSYYQ</sequence>
<protein>
    <submittedName>
        <fullName evidence="1">Uncharacterized protein</fullName>
    </submittedName>
</protein>
<proteinExistence type="predicted"/>
<gene>
    <name evidence="1" type="ORF">XELAEV_18002169mg</name>
</gene>
<name>A0A974BP54_XENLA</name>
<dbReference type="Proteomes" id="UP000694892">
    <property type="component" value="Unassembled WGS sequence"/>
</dbReference>
<dbReference type="EMBL" id="KV491918">
    <property type="protein sequence ID" value="OCT55423.1"/>
    <property type="molecule type" value="Genomic_DNA"/>
</dbReference>
<reference evidence="1" key="1">
    <citation type="submission" date="2016-05" db="EMBL/GenBank/DDBJ databases">
        <title>WGS assembly of Xenopus laevis.</title>
        <authorList>
            <person name="Session A."/>
            <person name="Uno Y."/>
            <person name="Kwon T."/>
            <person name="Chapman J."/>
            <person name="Toyoda A."/>
            <person name="Takahashi S."/>
            <person name="Fukui A."/>
            <person name="Hikosaka A."/>
            <person name="Putnam N."/>
            <person name="Stites J."/>
            <person name="Van Heeringen S."/>
            <person name="Quigley I."/>
            <person name="Heinz S."/>
            <person name="Hellsten U."/>
            <person name="Lyons J."/>
            <person name="Suzuki A."/>
            <person name="Kondo M."/>
            <person name="Ogino H."/>
            <person name="Ochi H."/>
            <person name="Bogdanovic O."/>
            <person name="Lister R."/>
            <person name="Georgiou G."/>
            <person name="Paranjpe S."/>
            <person name="Van Kruijsbergen I."/>
            <person name="Mozaffari S."/>
            <person name="Shu S."/>
            <person name="Schmutz J."/>
            <person name="Jenkins J."/>
            <person name="Grimwood J."/>
            <person name="Carlson J."/>
            <person name="Mitros T."/>
            <person name="Simakov O."/>
            <person name="Heald R."/>
            <person name="Miller K."/>
            <person name="Haudenschild C."/>
            <person name="Kuroki Y."/>
            <person name="Tanaka T."/>
            <person name="Michiue T."/>
            <person name="Watanabe M."/>
            <person name="Kinoshita T."/>
            <person name="Ohta Y."/>
            <person name="Mawaribuchi S."/>
            <person name="Suzuki Y."/>
            <person name="Haramoto Y."/>
            <person name="Yamamoto T."/>
            <person name="Takagi C."/>
            <person name="Kitzman J."/>
            <person name="Shendure J."/>
            <person name="Nakayama T."/>
            <person name="Izutsu Y."/>
            <person name="Robert J."/>
            <person name="Dichmann D."/>
            <person name="Flajnik M."/>
            <person name="Houston D."/>
            <person name="Marcotte E."/>
            <person name="Wallingford J."/>
            <person name="Ito Y."/>
            <person name="Asashima M."/>
            <person name="Ueno N."/>
            <person name="Matsuda Y."/>
            <person name="Jan Veenstra G."/>
            <person name="Fujiyama A."/>
            <person name="Harland R."/>
            <person name="Taira M."/>
            <person name="Rokhsar D.S."/>
        </authorList>
    </citation>
    <scope>NUCLEOTIDE SEQUENCE</scope>
    <source>
        <strain evidence="1">J</strain>
        <tissue evidence="1">Blood</tissue>
    </source>
</reference>
<organism evidence="1">
    <name type="scientific">Xenopus laevis</name>
    <name type="common">African clawed frog</name>
    <dbReference type="NCBI Taxonomy" id="8355"/>
    <lineage>
        <taxon>Eukaryota</taxon>
        <taxon>Metazoa</taxon>
        <taxon>Chordata</taxon>
        <taxon>Craniata</taxon>
        <taxon>Vertebrata</taxon>
        <taxon>Euteleostomi</taxon>
        <taxon>Amphibia</taxon>
        <taxon>Batrachia</taxon>
        <taxon>Anura</taxon>
        <taxon>Pipoidea</taxon>
        <taxon>Pipidae</taxon>
        <taxon>Xenopodinae</taxon>
        <taxon>Xenopus</taxon>
        <taxon>Xenopus</taxon>
    </lineage>
</organism>
<evidence type="ECO:0000313" key="1">
    <source>
        <dbReference type="EMBL" id="OCT55423.1"/>
    </source>
</evidence>